<evidence type="ECO:0000313" key="3">
    <source>
        <dbReference type="Proteomes" id="UP000053660"/>
    </source>
</evidence>
<feature type="compositionally biased region" description="Basic and acidic residues" evidence="1">
    <location>
        <begin position="62"/>
        <end position="74"/>
    </location>
</feature>
<evidence type="ECO:0000313" key="2">
    <source>
        <dbReference type="EMBL" id="KHJ97573.1"/>
    </source>
</evidence>
<accession>A0A0B1TJ55</accession>
<proteinExistence type="predicted"/>
<feature type="region of interest" description="Disordered" evidence="1">
    <location>
        <begin position="52"/>
        <end position="95"/>
    </location>
</feature>
<dbReference type="AlphaFoldDB" id="A0A0B1TJ55"/>
<sequence>MVFSAPIHLPPTQVKNESGEVAVTRTESTRIETHETVIHGESYHTSEAVIHGASHHTSSFRQETHESHHLEGHQVESGGNFEESSVVESEQFNDLDNERNRAESAAMSTATSVSVRSSVSQQQFHEPKTVITSQTYVVTKSQHTTG</sequence>
<protein>
    <submittedName>
        <fullName evidence="2">Uncharacterized protein</fullName>
    </submittedName>
</protein>
<name>A0A0B1TJ55_OESDE</name>
<organism evidence="2 3">
    <name type="scientific">Oesophagostomum dentatum</name>
    <name type="common">Nodular worm</name>
    <dbReference type="NCBI Taxonomy" id="61180"/>
    <lineage>
        <taxon>Eukaryota</taxon>
        <taxon>Metazoa</taxon>
        <taxon>Ecdysozoa</taxon>
        <taxon>Nematoda</taxon>
        <taxon>Chromadorea</taxon>
        <taxon>Rhabditida</taxon>
        <taxon>Rhabditina</taxon>
        <taxon>Rhabditomorpha</taxon>
        <taxon>Strongyloidea</taxon>
        <taxon>Strongylidae</taxon>
        <taxon>Oesophagostomum</taxon>
    </lineage>
</organism>
<dbReference type="Proteomes" id="UP000053660">
    <property type="component" value="Unassembled WGS sequence"/>
</dbReference>
<feature type="compositionally biased region" description="Low complexity" evidence="1">
    <location>
        <begin position="76"/>
        <end position="92"/>
    </location>
</feature>
<dbReference type="OrthoDB" id="5877269at2759"/>
<dbReference type="EMBL" id="KN549433">
    <property type="protein sequence ID" value="KHJ97573.1"/>
    <property type="molecule type" value="Genomic_DNA"/>
</dbReference>
<reference evidence="2 3" key="1">
    <citation type="submission" date="2014-03" db="EMBL/GenBank/DDBJ databases">
        <title>Draft genome of the hookworm Oesophagostomum dentatum.</title>
        <authorList>
            <person name="Mitreva M."/>
        </authorList>
    </citation>
    <scope>NUCLEOTIDE SEQUENCE [LARGE SCALE GENOMIC DNA]</scope>
    <source>
        <strain evidence="2 3">OD-Hann</strain>
    </source>
</reference>
<keyword evidence="3" id="KW-1185">Reference proteome</keyword>
<evidence type="ECO:0000256" key="1">
    <source>
        <dbReference type="SAM" id="MobiDB-lite"/>
    </source>
</evidence>
<gene>
    <name evidence="2" type="ORF">OESDEN_02452</name>
</gene>